<keyword evidence="2" id="KW-1133">Transmembrane helix</keyword>
<keyword evidence="4" id="KW-0255">Endonuclease</keyword>
<organism evidence="4 5">
    <name type="scientific">Parabacteroides chartae</name>
    <dbReference type="NCBI Taxonomy" id="1037355"/>
    <lineage>
        <taxon>Bacteria</taxon>
        <taxon>Pseudomonadati</taxon>
        <taxon>Bacteroidota</taxon>
        <taxon>Bacteroidia</taxon>
        <taxon>Bacteroidales</taxon>
        <taxon>Tannerellaceae</taxon>
        <taxon>Parabacteroides</taxon>
    </lineage>
</organism>
<proteinExistence type="predicted"/>
<dbReference type="AlphaFoldDB" id="A0A1T5CHV9"/>
<dbReference type="InterPro" id="IPR002711">
    <property type="entry name" value="HNH"/>
</dbReference>
<dbReference type="GO" id="GO:0004519">
    <property type="term" value="F:endonuclease activity"/>
    <property type="evidence" value="ECO:0007669"/>
    <property type="project" value="UniProtKB-KW"/>
</dbReference>
<keyword evidence="4" id="KW-0378">Hydrolase</keyword>
<accession>A0A1T5CHV9</accession>
<dbReference type="GO" id="GO:0003676">
    <property type="term" value="F:nucleic acid binding"/>
    <property type="evidence" value="ECO:0007669"/>
    <property type="project" value="InterPro"/>
</dbReference>
<keyword evidence="2" id="KW-0812">Transmembrane</keyword>
<sequence>MNYIILLSLSAIIVIIVITVLIINNKKRNNTTAPSIEHTEITNSILQTEDKEKEENPIEESSVSSETLTETPKFANTHGEKGFYKEKLEDPRWIKMRYEIRKRDGEKCQQCWNCVNNVYYLKDISDLPKITKISNDLYKAISAVFVKKEVIIKGLLSDNVPKKCNLIYYLKVYNKEMEIYQYGLERIKLQLSTDIPLCIPLEEIISCKEIISLTCYFDSSYSEKYFIPSIRIKYNPKIKYYTNVQTDDKIYLKFNLSYPNFGNKGEWSIHQNGFVVSFSSFGIPQQLGLNVHHRVYPKSGNPWDSAPEDLITLCSKCHQAEHERLGFKIPIKND</sequence>
<keyword evidence="2" id="KW-0472">Membrane</keyword>
<name>A0A1T5CHV9_9BACT</name>
<reference evidence="5" key="1">
    <citation type="submission" date="2017-02" db="EMBL/GenBank/DDBJ databases">
        <authorList>
            <person name="Varghese N."/>
            <person name="Submissions S."/>
        </authorList>
    </citation>
    <scope>NUCLEOTIDE SEQUENCE [LARGE SCALE GENOMIC DNA]</scope>
    <source>
        <strain evidence="5">DSM 24967</strain>
    </source>
</reference>
<keyword evidence="5" id="KW-1185">Reference proteome</keyword>
<dbReference type="RefSeq" id="WP_079683438.1">
    <property type="nucleotide sequence ID" value="NZ_FUYQ01000012.1"/>
</dbReference>
<evidence type="ECO:0000259" key="3">
    <source>
        <dbReference type="Pfam" id="PF01844"/>
    </source>
</evidence>
<dbReference type="GO" id="GO:0008270">
    <property type="term" value="F:zinc ion binding"/>
    <property type="evidence" value="ECO:0007669"/>
    <property type="project" value="InterPro"/>
</dbReference>
<dbReference type="Proteomes" id="UP000190852">
    <property type="component" value="Unassembled WGS sequence"/>
</dbReference>
<dbReference type="CDD" id="cd00085">
    <property type="entry name" value="HNHc"/>
    <property type="match status" value="1"/>
</dbReference>
<keyword evidence="4" id="KW-0540">Nuclease</keyword>
<feature type="region of interest" description="Disordered" evidence="1">
    <location>
        <begin position="34"/>
        <end position="77"/>
    </location>
</feature>
<evidence type="ECO:0000313" key="5">
    <source>
        <dbReference type="Proteomes" id="UP000190852"/>
    </source>
</evidence>
<feature type="compositionally biased region" description="Low complexity" evidence="1">
    <location>
        <begin position="59"/>
        <end position="71"/>
    </location>
</feature>
<protein>
    <submittedName>
        <fullName evidence="4">HNH endonuclease</fullName>
    </submittedName>
</protein>
<feature type="domain" description="HNH" evidence="3">
    <location>
        <begin position="289"/>
        <end position="324"/>
    </location>
</feature>
<evidence type="ECO:0000256" key="1">
    <source>
        <dbReference type="SAM" id="MobiDB-lite"/>
    </source>
</evidence>
<dbReference type="Pfam" id="PF01844">
    <property type="entry name" value="HNH"/>
    <property type="match status" value="1"/>
</dbReference>
<evidence type="ECO:0000313" key="4">
    <source>
        <dbReference type="EMBL" id="SKB59037.1"/>
    </source>
</evidence>
<evidence type="ECO:0000256" key="2">
    <source>
        <dbReference type="SAM" id="Phobius"/>
    </source>
</evidence>
<gene>
    <name evidence="4" type="ORF">SAMN05660349_01918</name>
</gene>
<feature type="transmembrane region" description="Helical" evidence="2">
    <location>
        <begin position="6"/>
        <end position="23"/>
    </location>
</feature>
<dbReference type="InterPro" id="IPR003615">
    <property type="entry name" value="HNH_nuc"/>
</dbReference>
<dbReference type="EMBL" id="FUYQ01000012">
    <property type="protein sequence ID" value="SKB59037.1"/>
    <property type="molecule type" value="Genomic_DNA"/>
</dbReference>